<proteinExistence type="predicted"/>
<dbReference type="EMBL" id="CP024785">
    <property type="protein sequence ID" value="AUB40888.1"/>
    <property type="molecule type" value="Genomic_DNA"/>
</dbReference>
<dbReference type="AlphaFoldDB" id="A0A2K8SZL1"/>
<accession>A0A2K8SZL1</accession>
<gene>
    <name evidence="1" type="ORF">COO91_06924</name>
</gene>
<name>A0A2K8SZL1_9NOSO</name>
<protein>
    <submittedName>
        <fullName evidence="1">Uncharacterized protein</fullName>
    </submittedName>
</protein>
<dbReference type="KEGG" id="nfl:COO91_06924"/>
<evidence type="ECO:0000313" key="1">
    <source>
        <dbReference type="EMBL" id="AUB40888.1"/>
    </source>
</evidence>
<evidence type="ECO:0000313" key="2">
    <source>
        <dbReference type="Proteomes" id="UP000232003"/>
    </source>
</evidence>
<sequence length="41" mass="4783">MRSPCCNLASANWVWRYFALLEVRNYLNKSSLEGFVVSDDK</sequence>
<dbReference type="Proteomes" id="UP000232003">
    <property type="component" value="Chromosome"/>
</dbReference>
<organism evidence="1 2">
    <name type="scientific">Nostoc flagelliforme CCNUN1</name>
    <dbReference type="NCBI Taxonomy" id="2038116"/>
    <lineage>
        <taxon>Bacteria</taxon>
        <taxon>Bacillati</taxon>
        <taxon>Cyanobacteriota</taxon>
        <taxon>Cyanophyceae</taxon>
        <taxon>Nostocales</taxon>
        <taxon>Nostocaceae</taxon>
        <taxon>Nostoc</taxon>
    </lineage>
</organism>
<keyword evidence="2" id="KW-1185">Reference proteome</keyword>
<reference evidence="1 2" key="1">
    <citation type="submission" date="2017-11" db="EMBL/GenBank/DDBJ databases">
        <title>Complete genome of a free-living desiccation-tolerant cyanobacterium and its photosynthetic adaptation to extreme terrestrial habitat.</title>
        <authorList>
            <person name="Shang J."/>
        </authorList>
    </citation>
    <scope>NUCLEOTIDE SEQUENCE [LARGE SCALE GENOMIC DNA]</scope>
    <source>
        <strain evidence="1 2">CCNUN1</strain>
    </source>
</reference>